<dbReference type="OMA" id="IAGCSYT"/>
<dbReference type="PANTHER" id="PTHR45649">
    <property type="entry name" value="AMINO-ACID PERMEASE BAT1"/>
    <property type="match status" value="1"/>
</dbReference>
<gene>
    <name evidence="7" type="ORF">AFUA_6G00412</name>
</gene>
<keyword evidence="8" id="KW-1185">Reference proteome</keyword>
<dbReference type="Proteomes" id="UP000002530">
    <property type="component" value="Unassembled WGS sequence"/>
</dbReference>
<dbReference type="GeneID" id="5077190"/>
<dbReference type="RefSeq" id="XP_001481438.1">
    <property type="nucleotide sequence ID" value="XM_001481388.1"/>
</dbReference>
<feature type="transmembrane region" description="Helical" evidence="6">
    <location>
        <begin position="170"/>
        <end position="189"/>
    </location>
</feature>
<dbReference type="OrthoDB" id="3257095at2759"/>
<dbReference type="EMBL" id="AAHF01000018">
    <property type="protein sequence ID" value="EBA27170.1"/>
    <property type="molecule type" value="Genomic_DNA"/>
</dbReference>
<dbReference type="HOGENOM" id="CLU_004495_6_1_1"/>
<dbReference type="GO" id="GO:0015185">
    <property type="term" value="F:gamma-aminobutyric acid transmembrane transporter activity"/>
    <property type="evidence" value="ECO:0000318"/>
    <property type="project" value="GO_Central"/>
</dbReference>
<keyword evidence="3 6" id="KW-0812">Transmembrane</keyword>
<organism evidence="7 8">
    <name type="scientific">Aspergillus fumigatus (strain ATCC MYA-4609 / CBS 101355 / FGSC A1100 / Af293)</name>
    <name type="common">Neosartorya fumigata</name>
    <dbReference type="NCBI Taxonomy" id="330879"/>
    <lineage>
        <taxon>Eukaryota</taxon>
        <taxon>Fungi</taxon>
        <taxon>Dikarya</taxon>
        <taxon>Ascomycota</taxon>
        <taxon>Pezizomycotina</taxon>
        <taxon>Eurotiomycetes</taxon>
        <taxon>Eurotiomycetidae</taxon>
        <taxon>Eurotiales</taxon>
        <taxon>Aspergillaceae</taxon>
        <taxon>Aspergillus</taxon>
        <taxon>Aspergillus subgen. Fumigati</taxon>
    </lineage>
</organism>
<name>A4DA92_ASPFU</name>
<dbReference type="PIRSF" id="PIRSF006060">
    <property type="entry name" value="AA_transporter"/>
    <property type="match status" value="1"/>
</dbReference>
<feature type="transmembrane region" description="Helical" evidence="6">
    <location>
        <begin position="46"/>
        <end position="68"/>
    </location>
</feature>
<keyword evidence="2" id="KW-0813">Transport</keyword>
<dbReference type="GO" id="GO:0015812">
    <property type="term" value="P:gamma-aminobutyric acid transport"/>
    <property type="evidence" value="ECO:0000318"/>
    <property type="project" value="GO_Central"/>
</dbReference>
<keyword evidence="4 6" id="KW-1133">Transmembrane helix</keyword>
<dbReference type="GO" id="GO:0016020">
    <property type="term" value="C:membrane"/>
    <property type="evidence" value="ECO:0007669"/>
    <property type="project" value="UniProtKB-SubCell"/>
</dbReference>
<comment type="subcellular location">
    <subcellularLocation>
        <location evidence="1">Membrane</location>
        <topology evidence="1">Multi-pass membrane protein</topology>
    </subcellularLocation>
</comment>
<dbReference type="VEuPathDB" id="FungiDB:Afu6g00412"/>
<dbReference type="eggNOG" id="KOG1289">
    <property type="taxonomic scope" value="Eukaryota"/>
</dbReference>
<dbReference type="InParanoid" id="A4DA92"/>
<evidence type="ECO:0000256" key="6">
    <source>
        <dbReference type="SAM" id="Phobius"/>
    </source>
</evidence>
<proteinExistence type="predicted"/>
<dbReference type="KEGG" id="afm:AFUA_6G00412"/>
<feature type="transmembrane region" description="Helical" evidence="6">
    <location>
        <begin position="379"/>
        <end position="401"/>
    </location>
</feature>
<sequence length="445" mass="47543">MLVKIKSVVNTTAHEDGMSTKMGTAQDRKDMRRVGRQQELNRNFRFLSVLGFTAVLMCTWEAVLFGASNGLINGGKGGMIYTYLGGVAGFTFVILSMAEMASMAPTSGGQYHWVSEFAPPSCQCILSYITGWFCVLGWHTGIAGCCYTVANMMVGVVAINYPDTYVYKPWHVTLLVIAVALVALLFNTLLAQKLPLIEGIILVIHCFGFFGILIPLWVLSPRPTASEVFGPIQDRGGWGNNGLACLVGLVGSIYALIGPDSAVHMSEEIRDASRVLPLGMIWTLILNGSTGFVMIITLAFCVGDIDHVLESQTGFAFIQVFLNSTGSVRAATGMTVVIMAMQFCAAISNVATTSRQVYAFARDKGLPFSNFLSTVNPTFIVPLNALCMSLAIVSLLSLINIGSSVAFNAIMSLARQLSIPHTSSPSPAFACVDGAISLCLPPAGA</sequence>
<dbReference type="Gene3D" id="1.20.1740.10">
    <property type="entry name" value="Amino acid/polyamine transporter I"/>
    <property type="match status" value="1"/>
</dbReference>
<evidence type="ECO:0000313" key="8">
    <source>
        <dbReference type="Proteomes" id="UP000002530"/>
    </source>
</evidence>
<feature type="transmembrane region" description="Helical" evidence="6">
    <location>
        <begin position="125"/>
        <end position="150"/>
    </location>
</feature>
<evidence type="ECO:0000256" key="3">
    <source>
        <dbReference type="ARBA" id="ARBA00022692"/>
    </source>
</evidence>
<dbReference type="STRING" id="330879.A4DA92"/>
<dbReference type="Pfam" id="PF13520">
    <property type="entry name" value="AA_permease_2"/>
    <property type="match status" value="1"/>
</dbReference>
<dbReference type="AlphaFoldDB" id="A4DA92"/>
<evidence type="ECO:0000256" key="2">
    <source>
        <dbReference type="ARBA" id="ARBA00022448"/>
    </source>
</evidence>
<keyword evidence="5 6" id="KW-0472">Membrane</keyword>
<evidence type="ECO:0000256" key="4">
    <source>
        <dbReference type="ARBA" id="ARBA00022989"/>
    </source>
</evidence>
<evidence type="ECO:0000313" key="7">
    <source>
        <dbReference type="EMBL" id="EBA27170.1"/>
    </source>
</evidence>
<accession>A4DA92</accession>
<dbReference type="PANTHER" id="PTHR45649:SF2">
    <property type="entry name" value="ACID PERMEASE, PUTATIVE-RELATED"/>
    <property type="match status" value="1"/>
</dbReference>
<comment type="caution">
    <text evidence="7">The sequence shown here is derived from an EMBL/GenBank/DDBJ whole genome shotgun (WGS) entry which is preliminary data.</text>
</comment>
<protein>
    <submittedName>
        <fullName evidence="7">Amino acid permease, putative</fullName>
    </submittedName>
</protein>
<reference evidence="7 8" key="1">
    <citation type="journal article" date="2005" name="Nature">
        <title>Genomic sequence of the pathogenic and allergenic filamentous fungus Aspergillus fumigatus.</title>
        <authorList>
            <person name="Nierman W.C."/>
            <person name="Pain A."/>
            <person name="Anderson M.J."/>
            <person name="Wortman J.R."/>
            <person name="Kim H.S."/>
            <person name="Arroyo J."/>
            <person name="Berriman M."/>
            <person name="Abe K."/>
            <person name="Archer D.B."/>
            <person name="Bermejo C."/>
            <person name="Bennett J."/>
            <person name="Bowyer P."/>
            <person name="Chen D."/>
            <person name="Collins M."/>
            <person name="Coulsen R."/>
            <person name="Davies R."/>
            <person name="Dyer P.S."/>
            <person name="Farman M."/>
            <person name="Fedorova N."/>
            <person name="Fedorova N."/>
            <person name="Feldblyum T.V."/>
            <person name="Fischer R."/>
            <person name="Fosker N."/>
            <person name="Fraser A."/>
            <person name="Garcia J.L."/>
            <person name="Garcia M.J."/>
            <person name="Goble A."/>
            <person name="Goldman G.H."/>
            <person name="Gomi K."/>
            <person name="Griffith-Jones S."/>
            <person name="Gwilliam R."/>
            <person name="Haas B."/>
            <person name="Haas H."/>
            <person name="Harris D."/>
            <person name="Horiuchi H."/>
            <person name="Huang J."/>
            <person name="Humphray S."/>
            <person name="Jimenez J."/>
            <person name="Keller N."/>
            <person name="Khouri H."/>
            <person name="Kitamoto K."/>
            <person name="Kobayashi T."/>
            <person name="Konzack S."/>
            <person name="Kulkarni R."/>
            <person name="Kumagai T."/>
            <person name="Lafon A."/>
            <person name="Latge J.P."/>
            <person name="Li W."/>
            <person name="Lord A."/>
            <person name="Lu C."/>
            <person name="Majoros W.H."/>
            <person name="May G.S."/>
            <person name="Miller B.L."/>
            <person name="Mohamoud Y."/>
            <person name="Molina M."/>
            <person name="Monod M."/>
            <person name="Mouyna I."/>
            <person name="Mulligan S."/>
            <person name="Murphy L."/>
            <person name="O'Neil S."/>
            <person name="Paulsen I."/>
            <person name="Penalva M.A."/>
            <person name="Pertea M."/>
            <person name="Price C."/>
            <person name="Pritchard B.L."/>
            <person name="Quail M.A."/>
            <person name="Rabbinowitsch E."/>
            <person name="Rawlins N."/>
            <person name="Rajandream M.A."/>
            <person name="Reichard U."/>
            <person name="Renauld H."/>
            <person name="Robson G.D."/>
            <person name="Rodriguez de Cordoba S."/>
            <person name="Rodriguez-Pena J.M."/>
            <person name="Ronning C.M."/>
            <person name="Rutter S."/>
            <person name="Salzberg S.L."/>
            <person name="Sanchez M."/>
            <person name="Sanchez-Ferrero J.C."/>
            <person name="Saunders D."/>
            <person name="Seeger K."/>
            <person name="Squares R."/>
            <person name="Squares S."/>
            <person name="Takeuchi M."/>
            <person name="Tekaia F."/>
            <person name="Turner G."/>
            <person name="Vazquez de Aldana C.R."/>
            <person name="Weidman J."/>
            <person name="White O."/>
            <person name="Woodward J."/>
            <person name="Yu J.H."/>
            <person name="Fraser C."/>
            <person name="Galagan J.E."/>
            <person name="Asai K."/>
            <person name="Machida M."/>
            <person name="Hall N."/>
            <person name="Barrell B."/>
            <person name="Denning D.W."/>
        </authorList>
    </citation>
    <scope>NUCLEOTIDE SEQUENCE [LARGE SCALE GENOMIC DNA]</scope>
    <source>
        <strain evidence="7 8">Af293</strain>
    </source>
</reference>
<evidence type="ECO:0000256" key="5">
    <source>
        <dbReference type="ARBA" id="ARBA00023136"/>
    </source>
</evidence>
<feature type="transmembrane region" description="Helical" evidence="6">
    <location>
        <begin position="80"/>
        <end position="104"/>
    </location>
</feature>
<feature type="transmembrane region" description="Helical" evidence="6">
    <location>
        <begin position="278"/>
        <end position="300"/>
    </location>
</feature>
<feature type="transmembrane region" description="Helical" evidence="6">
    <location>
        <begin position="238"/>
        <end position="257"/>
    </location>
</feature>
<dbReference type="InterPro" id="IPR002293">
    <property type="entry name" value="AA/rel_permease1"/>
</dbReference>
<evidence type="ECO:0000256" key="1">
    <source>
        <dbReference type="ARBA" id="ARBA00004141"/>
    </source>
</evidence>
<feature type="transmembrane region" description="Helical" evidence="6">
    <location>
        <begin position="196"/>
        <end position="218"/>
    </location>
</feature>